<evidence type="ECO:0000256" key="13">
    <source>
        <dbReference type="ARBA" id="ARBA00023075"/>
    </source>
</evidence>
<evidence type="ECO:0000256" key="17">
    <source>
        <dbReference type="RuleBase" id="RU003403"/>
    </source>
</evidence>
<dbReference type="Pfam" id="PF00361">
    <property type="entry name" value="Proton_antipo_M"/>
    <property type="match status" value="1"/>
</dbReference>
<evidence type="ECO:0000256" key="11">
    <source>
        <dbReference type="ARBA" id="ARBA00022989"/>
    </source>
</evidence>
<evidence type="ECO:0000256" key="18">
    <source>
        <dbReference type="SAM" id="SignalP"/>
    </source>
</evidence>
<feature type="transmembrane region" description="Helical" evidence="17">
    <location>
        <begin position="122"/>
        <end position="144"/>
    </location>
</feature>
<evidence type="ECO:0000259" key="19">
    <source>
        <dbReference type="Pfam" id="PF00361"/>
    </source>
</evidence>
<dbReference type="EC" id="7.1.1.2" evidence="3 17"/>
<dbReference type="InterPro" id="IPR001750">
    <property type="entry name" value="ND/Mrp_TM"/>
</dbReference>
<feature type="domain" description="NADH:quinone oxidoreductase/Mrp antiporter transmembrane" evidence="19">
    <location>
        <begin position="26"/>
        <end position="284"/>
    </location>
</feature>
<dbReference type="RefSeq" id="YP_008965291.1">
    <property type="nucleotide sequence ID" value="NC_023124.1"/>
</dbReference>
<evidence type="ECO:0000256" key="15">
    <source>
        <dbReference type="ARBA" id="ARBA00023136"/>
    </source>
</evidence>
<keyword evidence="12 17" id="KW-0520">NAD</keyword>
<keyword evidence="11 17" id="KW-1133">Transmembrane helix</keyword>
<dbReference type="PANTHER" id="PTHR46552:SF1">
    <property type="entry name" value="NADH-UBIQUINONE OXIDOREDUCTASE CHAIN 2"/>
    <property type="match status" value="1"/>
</dbReference>
<dbReference type="GO" id="GO:0006120">
    <property type="term" value="P:mitochondrial electron transport, NADH to ubiquinone"/>
    <property type="evidence" value="ECO:0007669"/>
    <property type="project" value="InterPro"/>
</dbReference>
<dbReference type="PANTHER" id="PTHR46552">
    <property type="entry name" value="NADH-UBIQUINONE OXIDOREDUCTASE CHAIN 2"/>
    <property type="match status" value="1"/>
</dbReference>
<feature type="signal peptide" evidence="18">
    <location>
        <begin position="1"/>
        <end position="21"/>
    </location>
</feature>
<organism evidence="20">
    <name type="scientific">Marphysa sanguinea</name>
    <name type="common">Polychaete worm</name>
    <name type="synonym">Nereis sanguinea</name>
    <dbReference type="NCBI Taxonomy" id="167828"/>
    <lineage>
        <taxon>Eukaryota</taxon>
        <taxon>Metazoa</taxon>
        <taxon>Spiralia</taxon>
        <taxon>Lophotrochozoa</taxon>
        <taxon>Annelida</taxon>
        <taxon>Polychaeta</taxon>
        <taxon>Errantia</taxon>
        <taxon>Eunicida</taxon>
        <taxon>Eunicidae</taxon>
        <taxon>Marphysa</taxon>
    </lineage>
</organism>
<keyword evidence="13 17" id="KW-0830">Ubiquinone</keyword>
<proteinExistence type="inferred from homology"/>
<evidence type="ECO:0000256" key="2">
    <source>
        <dbReference type="ARBA" id="ARBA00007012"/>
    </source>
</evidence>
<dbReference type="InterPro" id="IPR003917">
    <property type="entry name" value="NADH_UbQ_OxRdtase_chain2"/>
</dbReference>
<evidence type="ECO:0000256" key="6">
    <source>
        <dbReference type="ARBA" id="ARBA00022660"/>
    </source>
</evidence>
<dbReference type="GO" id="GO:0008137">
    <property type="term" value="F:NADH dehydrogenase (ubiquinone) activity"/>
    <property type="evidence" value="ECO:0007669"/>
    <property type="project" value="UniProtKB-EC"/>
</dbReference>
<feature type="transmembrane region" description="Helical" evidence="17">
    <location>
        <begin position="198"/>
        <end position="218"/>
    </location>
</feature>
<keyword evidence="10 17" id="KW-0249">Electron transport</keyword>
<comment type="catalytic activity">
    <reaction evidence="16 17">
        <text>a ubiquinone + NADH + 5 H(+)(in) = a ubiquinol + NAD(+) + 4 H(+)(out)</text>
        <dbReference type="Rhea" id="RHEA:29091"/>
        <dbReference type="Rhea" id="RHEA-COMP:9565"/>
        <dbReference type="Rhea" id="RHEA-COMP:9566"/>
        <dbReference type="ChEBI" id="CHEBI:15378"/>
        <dbReference type="ChEBI" id="CHEBI:16389"/>
        <dbReference type="ChEBI" id="CHEBI:17976"/>
        <dbReference type="ChEBI" id="CHEBI:57540"/>
        <dbReference type="ChEBI" id="CHEBI:57945"/>
        <dbReference type="EC" id="7.1.1.2"/>
    </reaction>
</comment>
<feature type="transmembrane region" description="Helical" evidence="17">
    <location>
        <begin position="93"/>
        <end position="113"/>
    </location>
</feature>
<evidence type="ECO:0000256" key="7">
    <source>
        <dbReference type="ARBA" id="ARBA00022692"/>
    </source>
</evidence>
<evidence type="ECO:0000256" key="14">
    <source>
        <dbReference type="ARBA" id="ARBA00023128"/>
    </source>
</evidence>
<keyword evidence="18" id="KW-0732">Signal</keyword>
<evidence type="ECO:0000256" key="16">
    <source>
        <dbReference type="ARBA" id="ARBA00049551"/>
    </source>
</evidence>
<keyword evidence="8 17" id="KW-0999">Mitochondrion inner membrane</keyword>
<evidence type="ECO:0000313" key="20">
    <source>
        <dbReference type="EMBL" id="AHC01842.1"/>
    </source>
</evidence>
<feature type="transmembrane region" description="Helical" evidence="17">
    <location>
        <begin position="175"/>
        <end position="192"/>
    </location>
</feature>
<dbReference type="InterPro" id="IPR050175">
    <property type="entry name" value="Complex_I_Subunit_2"/>
</dbReference>
<evidence type="ECO:0000256" key="9">
    <source>
        <dbReference type="ARBA" id="ARBA00022967"/>
    </source>
</evidence>
<evidence type="ECO:0000256" key="8">
    <source>
        <dbReference type="ARBA" id="ARBA00022792"/>
    </source>
</evidence>
<name>V5W4W4_MARSA</name>
<keyword evidence="5" id="KW-0813">Transport</keyword>
<comment type="similarity">
    <text evidence="2 17">Belongs to the complex I subunit 2 family.</text>
</comment>
<dbReference type="CTD" id="4536"/>
<keyword evidence="15 17" id="KW-0472">Membrane</keyword>
<geneLocation type="mitochondrion" evidence="20"/>
<evidence type="ECO:0000256" key="12">
    <source>
        <dbReference type="ARBA" id="ARBA00023027"/>
    </source>
</evidence>
<dbReference type="GO" id="GO:0005743">
    <property type="term" value="C:mitochondrial inner membrane"/>
    <property type="evidence" value="ECO:0007669"/>
    <property type="project" value="UniProtKB-SubCell"/>
</dbReference>
<dbReference type="PRINTS" id="PR01436">
    <property type="entry name" value="NADHDHGNASE2"/>
</dbReference>
<dbReference type="AlphaFoldDB" id="V5W4W4"/>
<evidence type="ECO:0000256" key="1">
    <source>
        <dbReference type="ARBA" id="ARBA00004448"/>
    </source>
</evidence>
<dbReference type="GeneID" id="17963525"/>
<protein>
    <recommendedName>
        <fullName evidence="4 17">NADH-ubiquinone oxidoreductase chain 2</fullName>
        <ecNumber evidence="3 17">7.1.1.2</ecNumber>
    </recommendedName>
</protein>
<feature type="transmembrane region" description="Helical" evidence="17">
    <location>
        <begin position="277"/>
        <end position="299"/>
    </location>
</feature>
<evidence type="ECO:0000256" key="3">
    <source>
        <dbReference type="ARBA" id="ARBA00012944"/>
    </source>
</evidence>
<gene>
    <name evidence="20" type="primary">ND2</name>
</gene>
<feature type="transmembrane region" description="Helical" evidence="17">
    <location>
        <begin position="61"/>
        <end position="87"/>
    </location>
</feature>
<feature type="transmembrane region" description="Helical" evidence="17">
    <location>
        <begin position="150"/>
        <end position="168"/>
    </location>
</feature>
<feature type="chain" id="PRO_5004743037" description="NADH-ubiquinone oxidoreductase chain 2" evidence="18">
    <location>
        <begin position="22"/>
        <end position="333"/>
    </location>
</feature>
<comment type="subcellular location">
    <subcellularLocation>
        <location evidence="1 17">Mitochondrion inner membrane</location>
        <topology evidence="1 17">Multi-pass membrane protein</topology>
    </subcellularLocation>
</comment>
<feature type="transmembrane region" description="Helical" evidence="17">
    <location>
        <begin position="311"/>
        <end position="332"/>
    </location>
</feature>
<keyword evidence="14 17" id="KW-0496">Mitochondrion</keyword>
<evidence type="ECO:0000256" key="4">
    <source>
        <dbReference type="ARBA" id="ARBA00021008"/>
    </source>
</evidence>
<keyword evidence="7 17" id="KW-0812">Transmembrane</keyword>
<keyword evidence="9 17" id="KW-1278">Translocase</keyword>
<evidence type="ECO:0000256" key="10">
    <source>
        <dbReference type="ARBA" id="ARBA00022982"/>
    </source>
</evidence>
<evidence type="ECO:0000256" key="5">
    <source>
        <dbReference type="ARBA" id="ARBA00022448"/>
    </source>
</evidence>
<reference evidence="20" key="1">
    <citation type="journal article" date="2014" name="Mitochondrial DNA">
        <title>Complete mitochondrial genome of the marine polychaete, Marphysa sanguinea (Polychaeta, Eunicidae).</title>
        <authorList>
            <person name="Li S.L."/>
            <person name="Liu W.D."/>
            <person name="Chen Y."/>
            <person name="Bao X.B."/>
            <person name="Zhao X.M."/>
            <person name="Li Y.F."/>
        </authorList>
    </citation>
    <scope>NUCLEOTIDE SEQUENCE</scope>
</reference>
<dbReference type="EMBL" id="KF733802">
    <property type="protein sequence ID" value="AHC01842.1"/>
    <property type="molecule type" value="Genomic_DNA"/>
</dbReference>
<sequence>MYLLLPHIMLFMTTLLMSTLAVVSSSTFLTMWAALELNLMSIIPLMLTSNNKLESEAAVKYFLAQALGSSMFLISYLALSQGLFLITNQNTPYMIMSIALMIKVGAAPTHFWFPSVMSSSSWLICILLATWQKIAPLTMITIMFPPSNKFIFLAAASSSLIGGILGLNQTQLTSLLAYSSIGHLGWILAIIYNSKYMGILYFSIYAITTSSLMILFYLINTYSIKQTASNSILSSDKYFIPMLLLLSLGGLPPLLGFAPKLMTLTLLSEQSQLSLSLALIIGSTLNLSYYLALAFNLYISSTNPMSSKPTYQFNLLMPVIIVSFPLIMAPLMA</sequence>
<accession>V5W4W4</accession>
<comment type="function">
    <text evidence="17">Core subunit of the mitochondrial membrane respiratory chain NADH dehydrogenase (Complex I) which catalyzes electron transfer from NADH through the respiratory chain, using ubiquinone as an electron acceptor. Essential for the catalytic activity and assembly of complex I.</text>
</comment>
<feature type="transmembrane region" description="Helical" evidence="17">
    <location>
        <begin position="238"/>
        <end position="257"/>
    </location>
</feature>
<keyword evidence="6 17" id="KW-0679">Respiratory chain</keyword>